<sequence length="196" mass="20281">MMFPVPVLCFLLVLLGAEHQAHALNFEVLDTPVLDFVSNAMGGNDNAQVQEDIQRAQTGEEGGVTLAQLLFGAACDTGGIPDGLCGYFGENTPRTDTAEANALQDFNTGNAEEEKAIVDGLLLGFLCGVGGRAPTAACNIVVGSDGNSGLIRTFCESGIVPQGFCSSVRAGKDEAGARNEDSQTQNGGGRKKALRG</sequence>
<keyword evidence="4" id="KW-1185">Reference proteome</keyword>
<feature type="chain" id="PRO_5040500557" evidence="2">
    <location>
        <begin position="24"/>
        <end position="196"/>
    </location>
</feature>
<evidence type="ECO:0000313" key="3">
    <source>
        <dbReference type="EMBL" id="CAB9518811.1"/>
    </source>
</evidence>
<evidence type="ECO:0000256" key="2">
    <source>
        <dbReference type="SAM" id="SignalP"/>
    </source>
</evidence>
<feature type="region of interest" description="Disordered" evidence="1">
    <location>
        <begin position="174"/>
        <end position="196"/>
    </location>
</feature>
<protein>
    <submittedName>
        <fullName evidence="3">Uncharacterized protein</fullName>
    </submittedName>
</protein>
<evidence type="ECO:0000313" key="4">
    <source>
        <dbReference type="Proteomes" id="UP001153069"/>
    </source>
</evidence>
<accession>A0A9N8ECC2</accession>
<organism evidence="3 4">
    <name type="scientific">Seminavis robusta</name>
    <dbReference type="NCBI Taxonomy" id="568900"/>
    <lineage>
        <taxon>Eukaryota</taxon>
        <taxon>Sar</taxon>
        <taxon>Stramenopiles</taxon>
        <taxon>Ochrophyta</taxon>
        <taxon>Bacillariophyta</taxon>
        <taxon>Bacillariophyceae</taxon>
        <taxon>Bacillariophycidae</taxon>
        <taxon>Naviculales</taxon>
        <taxon>Naviculaceae</taxon>
        <taxon>Seminavis</taxon>
    </lineage>
</organism>
<dbReference type="EMBL" id="CAICTM010000963">
    <property type="protein sequence ID" value="CAB9518811.1"/>
    <property type="molecule type" value="Genomic_DNA"/>
</dbReference>
<evidence type="ECO:0000256" key="1">
    <source>
        <dbReference type="SAM" id="MobiDB-lite"/>
    </source>
</evidence>
<dbReference type="Proteomes" id="UP001153069">
    <property type="component" value="Unassembled WGS sequence"/>
</dbReference>
<keyword evidence="2" id="KW-0732">Signal</keyword>
<reference evidence="3" key="1">
    <citation type="submission" date="2020-06" db="EMBL/GenBank/DDBJ databases">
        <authorList>
            <consortium name="Plant Systems Biology data submission"/>
        </authorList>
    </citation>
    <scope>NUCLEOTIDE SEQUENCE</scope>
    <source>
        <strain evidence="3">D6</strain>
    </source>
</reference>
<name>A0A9N8ECC2_9STRA</name>
<dbReference type="AlphaFoldDB" id="A0A9N8ECC2"/>
<proteinExistence type="predicted"/>
<gene>
    <name evidence="3" type="ORF">SEMRO_965_G225570.1</name>
</gene>
<feature type="signal peptide" evidence="2">
    <location>
        <begin position="1"/>
        <end position="23"/>
    </location>
</feature>
<comment type="caution">
    <text evidence="3">The sequence shown here is derived from an EMBL/GenBank/DDBJ whole genome shotgun (WGS) entry which is preliminary data.</text>
</comment>